<reference evidence="3 4" key="1">
    <citation type="submission" date="2016-09" db="EMBL/GenBank/DDBJ databases">
        <authorList>
            <person name="Capua I."/>
            <person name="De Benedictis P."/>
            <person name="Joannis T."/>
            <person name="Lombin L.H."/>
            <person name="Cattoli G."/>
        </authorList>
    </citation>
    <scope>NUCLEOTIDE SEQUENCE [LARGE SCALE GENOMIC DNA]</scope>
    <source>
        <strain evidence="3 4">GluBS11</strain>
    </source>
</reference>
<dbReference type="PANTHER" id="PTHR48081:SF6">
    <property type="entry name" value="PEPTIDASE S9 PROLYL OLIGOPEPTIDASE CATALYTIC DOMAIN-CONTAINING PROTEIN"/>
    <property type="match status" value="1"/>
</dbReference>
<dbReference type="RefSeq" id="WP_091236216.1">
    <property type="nucleotide sequence ID" value="NZ_FMKA01000030.1"/>
</dbReference>
<protein>
    <submittedName>
        <fullName evidence="3">Prolyl oligopeptidase family protein</fullName>
    </submittedName>
</protein>
<dbReference type="Pfam" id="PF20434">
    <property type="entry name" value="BD-FAE"/>
    <property type="match status" value="1"/>
</dbReference>
<feature type="domain" description="BD-FAE-like" evidence="2">
    <location>
        <begin position="36"/>
        <end position="219"/>
    </location>
</feature>
<dbReference type="AlphaFoldDB" id="A0A1D3TXD5"/>
<dbReference type="STRING" id="1619234.SAMN05421730_10306"/>
<dbReference type="Gene3D" id="3.40.50.1820">
    <property type="entry name" value="alpha/beta hydrolase"/>
    <property type="match status" value="1"/>
</dbReference>
<dbReference type="Proteomes" id="UP000199315">
    <property type="component" value="Unassembled WGS sequence"/>
</dbReference>
<dbReference type="GO" id="GO:0016787">
    <property type="term" value="F:hydrolase activity"/>
    <property type="evidence" value="ECO:0007669"/>
    <property type="project" value="UniProtKB-KW"/>
</dbReference>
<dbReference type="OrthoDB" id="9794725at2"/>
<dbReference type="InterPro" id="IPR049492">
    <property type="entry name" value="BD-FAE-like_dom"/>
</dbReference>
<dbReference type="PANTHER" id="PTHR48081">
    <property type="entry name" value="AB HYDROLASE SUPERFAMILY PROTEIN C4A8.06C"/>
    <property type="match status" value="1"/>
</dbReference>
<evidence type="ECO:0000313" key="4">
    <source>
        <dbReference type="Proteomes" id="UP000199315"/>
    </source>
</evidence>
<gene>
    <name evidence="3" type="ORF">SAMN05421730_10306</name>
</gene>
<evidence type="ECO:0000313" key="3">
    <source>
        <dbReference type="EMBL" id="SCP98973.1"/>
    </source>
</evidence>
<evidence type="ECO:0000259" key="2">
    <source>
        <dbReference type="Pfam" id="PF20434"/>
    </source>
</evidence>
<dbReference type="EMBL" id="FMKA01000030">
    <property type="protein sequence ID" value="SCP98973.1"/>
    <property type="molecule type" value="Genomic_DNA"/>
</dbReference>
<dbReference type="InterPro" id="IPR050300">
    <property type="entry name" value="GDXG_lipolytic_enzyme"/>
</dbReference>
<evidence type="ECO:0000256" key="1">
    <source>
        <dbReference type="ARBA" id="ARBA00022801"/>
    </source>
</evidence>
<keyword evidence="1" id="KW-0378">Hydrolase</keyword>
<name>A0A1D3TXD5_9FIRM</name>
<sequence length="272" mass="30693">MLHQVTQIKTDGSADYARLSTYLWEDSAEIPISKRALVLICPGGGYHRTTDREAEAVALRIMAMGHHTAVLRYSVAPARFPVALREVAQCVAMFRREAENWHIDPERIVVMGFSAGGHLAASYGVYWNSPELAGLCGCESEFLRPNALILGYPVITADQNYRHEGSIRNLLGEDWKDSELQKMVSLEKHVGVQTPKTFIWNTFADETVPPENSLLWAQALMQKKIPVEYHMFEKGGHGLSLANELTDNQDHVCIQQECQSWIDLVETWLRNL</sequence>
<organism evidence="3 4">
    <name type="scientific">Anaerobium acetethylicum</name>
    <dbReference type="NCBI Taxonomy" id="1619234"/>
    <lineage>
        <taxon>Bacteria</taxon>
        <taxon>Bacillati</taxon>
        <taxon>Bacillota</taxon>
        <taxon>Clostridia</taxon>
        <taxon>Lachnospirales</taxon>
        <taxon>Lachnospiraceae</taxon>
        <taxon>Anaerobium</taxon>
    </lineage>
</organism>
<accession>A0A1D3TXD5</accession>
<proteinExistence type="predicted"/>
<dbReference type="SUPFAM" id="SSF53474">
    <property type="entry name" value="alpha/beta-Hydrolases"/>
    <property type="match status" value="1"/>
</dbReference>
<dbReference type="InterPro" id="IPR029058">
    <property type="entry name" value="AB_hydrolase_fold"/>
</dbReference>
<keyword evidence="4" id="KW-1185">Reference proteome</keyword>